<keyword evidence="2" id="KW-1003">Cell membrane</keyword>
<keyword evidence="6" id="KW-0813">Transport</keyword>
<keyword evidence="10" id="KW-1185">Reference proteome</keyword>
<reference evidence="9 10" key="1">
    <citation type="submission" date="2016-11" db="EMBL/GenBank/DDBJ databases">
        <authorList>
            <person name="Manzoor S."/>
        </authorList>
    </citation>
    <scope>NUCLEOTIDE SEQUENCE [LARGE SCALE GENOMIC DNA]</scope>
    <source>
        <strain evidence="9">Clostridium ultunense strain Esp</strain>
    </source>
</reference>
<feature type="transmembrane region" description="Helical" evidence="7">
    <location>
        <begin position="18"/>
        <end position="40"/>
    </location>
</feature>
<dbReference type="Proteomes" id="UP000245423">
    <property type="component" value="Chromosome 1"/>
</dbReference>
<dbReference type="GO" id="GO:0005886">
    <property type="term" value="C:plasma membrane"/>
    <property type="evidence" value="ECO:0007669"/>
    <property type="project" value="UniProtKB-SubCell"/>
</dbReference>
<dbReference type="OrthoDB" id="1707197at2"/>
<dbReference type="GO" id="GO:0006313">
    <property type="term" value="P:DNA transposition"/>
    <property type="evidence" value="ECO:0007669"/>
    <property type="project" value="InterPro"/>
</dbReference>
<feature type="transmembrane region" description="Helical" evidence="7">
    <location>
        <begin position="171"/>
        <end position="191"/>
    </location>
</feature>
<dbReference type="Pfam" id="PF01527">
    <property type="entry name" value="HTH_Tnp_1"/>
    <property type="match status" value="1"/>
</dbReference>
<comment type="subcellular location">
    <subcellularLocation>
        <location evidence="1">Cell membrane</location>
        <topology evidence="1">Multi-pass membrane protein</topology>
    </subcellularLocation>
    <subcellularLocation>
        <location evidence="6">Membrane</location>
        <topology evidence="6">Multi-pass membrane protein</topology>
    </subcellularLocation>
</comment>
<dbReference type="AlphaFoldDB" id="A0A1M4PMH5"/>
<organism evidence="9 10">
    <name type="scientific">[Clostridium] ultunense Esp</name>
    <dbReference type="NCBI Taxonomy" id="1288971"/>
    <lineage>
        <taxon>Bacteria</taxon>
        <taxon>Bacillati</taxon>
        <taxon>Bacillota</taxon>
        <taxon>Tissierellia</taxon>
        <taxon>Tissierellales</taxon>
        <taxon>Tepidimicrobiaceae</taxon>
        <taxon>Schnuerera</taxon>
    </lineage>
</organism>
<gene>
    <name evidence="9" type="ORF">CUESP1_1293</name>
</gene>
<dbReference type="GO" id="GO:0004803">
    <property type="term" value="F:transposase activity"/>
    <property type="evidence" value="ECO:0007669"/>
    <property type="project" value="InterPro"/>
</dbReference>
<evidence type="ECO:0000256" key="5">
    <source>
        <dbReference type="ARBA" id="ARBA00023136"/>
    </source>
</evidence>
<dbReference type="InterPro" id="IPR002898">
    <property type="entry name" value="MotA_ExbB_proton_chnl"/>
</dbReference>
<dbReference type="GO" id="GO:0003677">
    <property type="term" value="F:DNA binding"/>
    <property type="evidence" value="ECO:0007669"/>
    <property type="project" value="InterPro"/>
</dbReference>
<keyword evidence="4 7" id="KW-1133">Transmembrane helix</keyword>
<evidence type="ECO:0000256" key="4">
    <source>
        <dbReference type="ARBA" id="ARBA00022989"/>
    </source>
</evidence>
<evidence type="ECO:0000256" key="3">
    <source>
        <dbReference type="ARBA" id="ARBA00022692"/>
    </source>
</evidence>
<dbReference type="Pfam" id="PF01618">
    <property type="entry name" value="MotA_ExbB"/>
    <property type="match status" value="1"/>
</dbReference>
<keyword evidence="3 7" id="KW-0812">Transmembrane</keyword>
<dbReference type="InterPro" id="IPR009057">
    <property type="entry name" value="Homeodomain-like_sf"/>
</dbReference>
<evidence type="ECO:0000256" key="1">
    <source>
        <dbReference type="ARBA" id="ARBA00004651"/>
    </source>
</evidence>
<keyword evidence="5 7" id="KW-0472">Membrane</keyword>
<evidence type="ECO:0000313" key="10">
    <source>
        <dbReference type="Proteomes" id="UP000245423"/>
    </source>
</evidence>
<dbReference type="SUPFAM" id="SSF46689">
    <property type="entry name" value="Homeodomain-like"/>
    <property type="match status" value="1"/>
</dbReference>
<feature type="domain" description="MotA/TolQ/ExbB proton channel" evidence="8">
    <location>
        <begin position="129"/>
        <end position="189"/>
    </location>
</feature>
<evidence type="ECO:0000313" key="9">
    <source>
        <dbReference type="EMBL" id="SHD76665.1"/>
    </source>
</evidence>
<name>A0A1M4PMH5_9FIRM</name>
<sequence length="536" mass="61239">MSLTGNIINFIVKIIENIINFTDFFSVIIVILAAVSFYICHNKVSKNIKSLRYFIIHRDEVSGRDLTNLRQVKEKNLFNGNSYIENIWSRYINYARNNTVQSMVPDISSFFNRYNVIDEPGRRQIAQIVPGILTALGILGTFIGLQDGISKLTLDNPELIEESIKNLTDGMSLAFISSIVGIVMSMIWSYLDRSKYKTYVQYLDKFYLAFNEKFRVFTSEYYLNEIFELQRESTEAIKHLATDISLNLIELVDSSLIPGIESSMTQVINESIVPNINHINHAFENFANSSTDNQIATLNTMINNFNKQLNETVSISFNKLRGKGKRYPEEFKRQIIKEVEETGNATLVARRHDLVPGTVTRWVRESFDQISKINQELGSKMDTIKDTTIALQEISTSNAKTTAEVNRIQKKSIKSYAKVENSVQLLKEDLERTWHNLESITIALNESTSNFSNNLKDGLETTFNIFDDNLSEISSRLSSTILEIQDTVEELPSVMTIMYNELQSHTLQLSEALEEVNNLYNSIHKSIVAERKEVVS</sequence>
<dbReference type="GO" id="GO:0015031">
    <property type="term" value="P:protein transport"/>
    <property type="evidence" value="ECO:0007669"/>
    <property type="project" value="UniProtKB-KW"/>
</dbReference>
<evidence type="ECO:0000259" key="8">
    <source>
        <dbReference type="Pfam" id="PF01618"/>
    </source>
</evidence>
<evidence type="ECO:0000256" key="6">
    <source>
        <dbReference type="RuleBase" id="RU004057"/>
    </source>
</evidence>
<dbReference type="EMBL" id="LT669839">
    <property type="protein sequence ID" value="SHD76665.1"/>
    <property type="molecule type" value="Genomic_DNA"/>
</dbReference>
<dbReference type="InterPro" id="IPR002514">
    <property type="entry name" value="Transposase_8"/>
</dbReference>
<proteinExistence type="inferred from homology"/>
<comment type="similarity">
    <text evidence="6">Belongs to the exbB/tolQ family.</text>
</comment>
<protein>
    <recommendedName>
        <fullName evidence="8">MotA/TolQ/ExbB proton channel domain-containing protein</fullName>
    </recommendedName>
</protein>
<keyword evidence="6" id="KW-0653">Protein transport</keyword>
<feature type="transmembrane region" description="Helical" evidence="7">
    <location>
        <begin position="125"/>
        <end position="145"/>
    </location>
</feature>
<evidence type="ECO:0000256" key="2">
    <source>
        <dbReference type="ARBA" id="ARBA00022475"/>
    </source>
</evidence>
<evidence type="ECO:0000256" key="7">
    <source>
        <dbReference type="SAM" id="Phobius"/>
    </source>
</evidence>
<dbReference type="RefSeq" id="WP_160113572.1">
    <property type="nucleotide sequence ID" value="NZ_LT669839.1"/>
</dbReference>
<accession>A0A1M4PMH5</accession>